<gene>
    <name evidence="1" type="ORF">ALC57_18462</name>
</gene>
<evidence type="ECO:0000313" key="1">
    <source>
        <dbReference type="EMBL" id="KYN09430.1"/>
    </source>
</evidence>
<proteinExistence type="predicted"/>
<name>A0A151IRX8_9HYME</name>
<keyword evidence="2" id="KW-1185">Reference proteome</keyword>
<organism evidence="1 2">
    <name type="scientific">Trachymyrmex cornetzi</name>
    <dbReference type="NCBI Taxonomy" id="471704"/>
    <lineage>
        <taxon>Eukaryota</taxon>
        <taxon>Metazoa</taxon>
        <taxon>Ecdysozoa</taxon>
        <taxon>Arthropoda</taxon>
        <taxon>Hexapoda</taxon>
        <taxon>Insecta</taxon>
        <taxon>Pterygota</taxon>
        <taxon>Neoptera</taxon>
        <taxon>Endopterygota</taxon>
        <taxon>Hymenoptera</taxon>
        <taxon>Apocrita</taxon>
        <taxon>Aculeata</taxon>
        <taxon>Formicoidea</taxon>
        <taxon>Formicidae</taxon>
        <taxon>Myrmicinae</taxon>
        <taxon>Trachymyrmex</taxon>
    </lineage>
</organism>
<dbReference type="EMBL" id="KQ981111">
    <property type="protein sequence ID" value="KYN09430.1"/>
    <property type="molecule type" value="Genomic_DNA"/>
</dbReference>
<accession>A0A151IRX8</accession>
<dbReference type="AlphaFoldDB" id="A0A151IRX8"/>
<protein>
    <submittedName>
        <fullName evidence="1">Uncharacterized protein</fullName>
    </submittedName>
</protein>
<feature type="non-terminal residue" evidence="1">
    <location>
        <position position="1"/>
    </location>
</feature>
<dbReference type="Proteomes" id="UP000078492">
    <property type="component" value="Unassembled WGS sequence"/>
</dbReference>
<sequence length="158" mass="18454">IRTDEESRRTSLASFSVQTLTHFVNITSLLVETLPRFERQRQFVSAMVSQGDLHVTRRANVDYNFQIFITRSRQIVTVANDFMSSHTASKISMCMRSRSSSRSRFHNHVRFSRPLTYTINTDVSYNEFCALCCDCWQQKYGFVVIDKDSALKDGRYRK</sequence>
<reference evidence="1 2" key="1">
    <citation type="submission" date="2015-09" db="EMBL/GenBank/DDBJ databases">
        <title>Trachymyrmex cornetzi WGS genome.</title>
        <authorList>
            <person name="Nygaard S."/>
            <person name="Hu H."/>
            <person name="Boomsma J."/>
            <person name="Zhang G."/>
        </authorList>
    </citation>
    <scope>NUCLEOTIDE SEQUENCE [LARGE SCALE GENOMIC DNA]</scope>
    <source>
        <strain evidence="1">Tcor2-1</strain>
        <tissue evidence="1">Whole body</tissue>
    </source>
</reference>
<evidence type="ECO:0000313" key="2">
    <source>
        <dbReference type="Proteomes" id="UP000078492"/>
    </source>
</evidence>